<dbReference type="EMBL" id="CP071182">
    <property type="protein sequence ID" value="QSO48077.1"/>
    <property type="molecule type" value="Genomic_DNA"/>
</dbReference>
<keyword evidence="1" id="KW-0472">Membrane</keyword>
<protein>
    <submittedName>
        <fullName evidence="2">Uncharacterized protein</fullName>
    </submittedName>
</protein>
<reference evidence="2 3" key="1">
    <citation type="submission" date="2021-02" db="EMBL/GenBank/DDBJ databases">
        <title>Alicyclobacillus curvatus sp. nov. and Alicyclobacillus mengziensis sp. nov., two acidophilic bacteria isolated from acid mine drainage.</title>
        <authorList>
            <person name="Huang Y."/>
        </authorList>
    </citation>
    <scope>NUCLEOTIDE SEQUENCE [LARGE SCALE GENOMIC DNA]</scope>
    <source>
        <strain evidence="2 3">S30H14</strain>
    </source>
</reference>
<name>A0A9X7Z769_9BACL</name>
<dbReference type="RefSeq" id="WP_206657413.1">
    <property type="nucleotide sequence ID" value="NZ_CP071182.1"/>
</dbReference>
<evidence type="ECO:0000256" key="1">
    <source>
        <dbReference type="SAM" id="Phobius"/>
    </source>
</evidence>
<keyword evidence="1" id="KW-0812">Transmembrane</keyword>
<dbReference type="Proteomes" id="UP000663505">
    <property type="component" value="Chromosome"/>
</dbReference>
<sequence>MRVLKVLWGLLVDDGRLASILVLALVIAFVLSLGGLKFLGAIVIWLGLVISVAISVEHQLKLKLKKLRG</sequence>
<gene>
    <name evidence="2" type="ORF">JZ786_03405</name>
</gene>
<keyword evidence="1" id="KW-1133">Transmembrane helix</keyword>
<feature type="transmembrane region" description="Helical" evidence="1">
    <location>
        <begin position="7"/>
        <end position="32"/>
    </location>
</feature>
<evidence type="ECO:0000313" key="2">
    <source>
        <dbReference type="EMBL" id="QSO48077.1"/>
    </source>
</evidence>
<evidence type="ECO:0000313" key="3">
    <source>
        <dbReference type="Proteomes" id="UP000663505"/>
    </source>
</evidence>
<proteinExistence type="predicted"/>
<keyword evidence="3" id="KW-1185">Reference proteome</keyword>
<organism evidence="2 3">
    <name type="scientific">Alicyclobacillus mengziensis</name>
    <dbReference type="NCBI Taxonomy" id="2931921"/>
    <lineage>
        <taxon>Bacteria</taxon>
        <taxon>Bacillati</taxon>
        <taxon>Bacillota</taxon>
        <taxon>Bacilli</taxon>
        <taxon>Bacillales</taxon>
        <taxon>Alicyclobacillaceae</taxon>
        <taxon>Alicyclobacillus</taxon>
    </lineage>
</organism>
<dbReference type="KEGG" id="afx:JZ786_03405"/>
<dbReference type="AlphaFoldDB" id="A0A9X7Z769"/>
<accession>A0A9X7Z769</accession>